<evidence type="ECO:0000313" key="2">
    <source>
        <dbReference type="Proteomes" id="UP000254945"/>
    </source>
</evidence>
<name>A0A378W5B1_9MYCO</name>
<accession>A0A378W5B1</accession>
<sequence length="62" mass="6508">MVVVVVVDVGEVSEVVEVPEVSDGDVVVVSDSPGKPNSVVTGRLLLVVRVVVDFEVFTVVDV</sequence>
<dbReference type="EMBL" id="UGQQ01000002">
    <property type="protein sequence ID" value="SUA28235.1"/>
    <property type="molecule type" value="Genomic_DNA"/>
</dbReference>
<dbReference type="AlphaFoldDB" id="A0A378W5B1"/>
<protein>
    <submittedName>
        <fullName evidence="1">Uncharacterized protein</fullName>
    </submittedName>
</protein>
<reference evidence="1 2" key="1">
    <citation type="submission" date="2018-06" db="EMBL/GenBank/DDBJ databases">
        <authorList>
            <consortium name="Pathogen Informatics"/>
            <person name="Doyle S."/>
        </authorList>
    </citation>
    <scope>NUCLEOTIDE SEQUENCE [LARGE SCALE GENOMIC DNA]</scope>
    <source>
        <strain evidence="1 2">NCTC4524</strain>
    </source>
</reference>
<evidence type="ECO:0000313" key="1">
    <source>
        <dbReference type="EMBL" id="SUA28235.1"/>
    </source>
</evidence>
<gene>
    <name evidence="1" type="ORF">NCTC4524_04214</name>
</gene>
<organism evidence="1 2">
    <name type="scientific">Mycolicibacterium senegalense</name>
    <dbReference type="NCBI Taxonomy" id="1796"/>
    <lineage>
        <taxon>Bacteria</taxon>
        <taxon>Bacillati</taxon>
        <taxon>Actinomycetota</taxon>
        <taxon>Actinomycetes</taxon>
        <taxon>Mycobacteriales</taxon>
        <taxon>Mycobacteriaceae</taxon>
        <taxon>Mycolicibacterium</taxon>
    </lineage>
</organism>
<proteinExistence type="predicted"/>
<dbReference type="Proteomes" id="UP000254945">
    <property type="component" value="Unassembled WGS sequence"/>
</dbReference>